<dbReference type="EMBL" id="ABCS01000040">
    <property type="protein sequence ID" value="EDM77814.1"/>
    <property type="molecule type" value="Genomic_DNA"/>
</dbReference>
<protein>
    <recommendedName>
        <fullName evidence="4">Lipoprotein</fullName>
    </recommendedName>
</protein>
<name>A6G8N7_9BACT</name>
<dbReference type="OrthoDB" id="5485666at2"/>
<comment type="caution">
    <text evidence="2">The sequence shown here is derived from an EMBL/GenBank/DDBJ whole genome shotgun (WGS) entry which is preliminary data.</text>
</comment>
<dbReference type="AlphaFoldDB" id="A6G8N7"/>
<reference evidence="2 3" key="1">
    <citation type="submission" date="2007-06" db="EMBL/GenBank/DDBJ databases">
        <authorList>
            <person name="Shimkets L."/>
            <person name="Ferriera S."/>
            <person name="Johnson J."/>
            <person name="Kravitz S."/>
            <person name="Beeson K."/>
            <person name="Sutton G."/>
            <person name="Rogers Y.-H."/>
            <person name="Friedman R."/>
            <person name="Frazier M."/>
            <person name="Venter J.C."/>
        </authorList>
    </citation>
    <scope>NUCLEOTIDE SEQUENCE [LARGE SCALE GENOMIC DNA]</scope>
    <source>
        <strain evidence="2 3">SIR-1</strain>
    </source>
</reference>
<proteinExistence type="predicted"/>
<dbReference type="PROSITE" id="PS51257">
    <property type="entry name" value="PROKAR_LIPOPROTEIN"/>
    <property type="match status" value="1"/>
</dbReference>
<keyword evidence="3" id="KW-1185">Reference proteome</keyword>
<dbReference type="STRING" id="391625.PPSIR1_38569"/>
<organism evidence="2 3">
    <name type="scientific">Plesiocystis pacifica SIR-1</name>
    <dbReference type="NCBI Taxonomy" id="391625"/>
    <lineage>
        <taxon>Bacteria</taxon>
        <taxon>Pseudomonadati</taxon>
        <taxon>Myxococcota</taxon>
        <taxon>Polyangia</taxon>
        <taxon>Nannocystales</taxon>
        <taxon>Nannocystaceae</taxon>
        <taxon>Plesiocystis</taxon>
    </lineage>
</organism>
<gene>
    <name evidence="2" type="ORF">PPSIR1_38569</name>
</gene>
<evidence type="ECO:0000313" key="2">
    <source>
        <dbReference type="EMBL" id="EDM77814.1"/>
    </source>
</evidence>
<dbReference type="eggNOG" id="COG3391">
    <property type="taxonomic scope" value="Bacteria"/>
</dbReference>
<evidence type="ECO:0008006" key="4">
    <source>
        <dbReference type="Google" id="ProtNLM"/>
    </source>
</evidence>
<dbReference type="SUPFAM" id="SSF63829">
    <property type="entry name" value="Calcium-dependent phosphotriesterase"/>
    <property type="match status" value="1"/>
</dbReference>
<feature type="chain" id="PRO_5002695251" description="Lipoprotein" evidence="1">
    <location>
        <begin position="24"/>
        <end position="476"/>
    </location>
</feature>
<keyword evidence="1" id="KW-0732">Signal</keyword>
<evidence type="ECO:0000256" key="1">
    <source>
        <dbReference type="SAM" id="SignalP"/>
    </source>
</evidence>
<sequence length="476" mass="51044">MASRSRPRLAFTTLGLCVPVALASLAASSCGTDEPSGLAVLGDGSHSLDAVELTILSAEGEGLDEPTDLAFNPDDPSELWVMNRAPMVAPAWEGPGDPPRNAPLEQHWPSVTVYFGLDFSVADDGHSFRHVIDPWGVHHMANVSSVAFGAHHIPYRDAPSDVGGPGDPRSFATCQESRNQFKGYRDPNDFQGPNLWSGKLGREPDPEYDFFGESFEGPVADSQATCLAGCEEGDVECEEGCLLRDPGSHLDMLHESPNCMGIAWERDNVYWVMDGCGGNHFMGGEAMDCAELGDIVRYDFQADHGPGRHDHSDGLIERYAVGVVEYVPGVPSHMQVDQEARVLFAVDSGQNRILAVDIDAGQRVEMLPIREGGTEHWEWIGARIDTLVEGSEVGMELPSGLALYTPPGGEKNSVVLVTDNAQGKIYAFDRKGALVDELDLGVGAGALMGIDVAGDGSIVGVDAVRHQVWRLAAKPG</sequence>
<accession>A6G8N7</accession>
<dbReference type="RefSeq" id="WP_006973082.1">
    <property type="nucleotide sequence ID" value="NZ_ABCS01000040.1"/>
</dbReference>
<feature type="signal peptide" evidence="1">
    <location>
        <begin position="1"/>
        <end position="23"/>
    </location>
</feature>
<evidence type="ECO:0000313" key="3">
    <source>
        <dbReference type="Proteomes" id="UP000005801"/>
    </source>
</evidence>
<dbReference type="Proteomes" id="UP000005801">
    <property type="component" value="Unassembled WGS sequence"/>
</dbReference>